<dbReference type="AlphaFoldDB" id="A0A5C3LGM5"/>
<evidence type="ECO:0008006" key="9">
    <source>
        <dbReference type="Google" id="ProtNLM"/>
    </source>
</evidence>
<feature type="compositionally biased region" description="Polar residues" evidence="5">
    <location>
        <begin position="429"/>
        <end position="440"/>
    </location>
</feature>
<feature type="transmembrane region" description="Helical" evidence="6">
    <location>
        <begin position="307"/>
        <end position="331"/>
    </location>
</feature>
<dbReference type="Gene3D" id="1.20.5.510">
    <property type="entry name" value="Single helix bin"/>
    <property type="match status" value="1"/>
</dbReference>
<dbReference type="OrthoDB" id="3052647at2759"/>
<evidence type="ECO:0000256" key="6">
    <source>
        <dbReference type="SAM" id="Phobius"/>
    </source>
</evidence>
<reference evidence="7 8" key="1">
    <citation type="journal article" date="2019" name="Nat. Ecol. Evol.">
        <title>Megaphylogeny resolves global patterns of mushroom evolution.</title>
        <authorList>
            <person name="Varga T."/>
            <person name="Krizsan K."/>
            <person name="Foldi C."/>
            <person name="Dima B."/>
            <person name="Sanchez-Garcia M."/>
            <person name="Sanchez-Ramirez S."/>
            <person name="Szollosi G.J."/>
            <person name="Szarkandi J.G."/>
            <person name="Papp V."/>
            <person name="Albert L."/>
            <person name="Andreopoulos W."/>
            <person name="Angelini C."/>
            <person name="Antonin V."/>
            <person name="Barry K.W."/>
            <person name="Bougher N.L."/>
            <person name="Buchanan P."/>
            <person name="Buyck B."/>
            <person name="Bense V."/>
            <person name="Catcheside P."/>
            <person name="Chovatia M."/>
            <person name="Cooper J."/>
            <person name="Damon W."/>
            <person name="Desjardin D."/>
            <person name="Finy P."/>
            <person name="Geml J."/>
            <person name="Haridas S."/>
            <person name="Hughes K."/>
            <person name="Justo A."/>
            <person name="Karasinski D."/>
            <person name="Kautmanova I."/>
            <person name="Kiss B."/>
            <person name="Kocsube S."/>
            <person name="Kotiranta H."/>
            <person name="LaButti K.M."/>
            <person name="Lechner B.E."/>
            <person name="Liimatainen K."/>
            <person name="Lipzen A."/>
            <person name="Lukacs Z."/>
            <person name="Mihaltcheva S."/>
            <person name="Morgado L.N."/>
            <person name="Niskanen T."/>
            <person name="Noordeloos M.E."/>
            <person name="Ohm R.A."/>
            <person name="Ortiz-Santana B."/>
            <person name="Ovrebo C."/>
            <person name="Racz N."/>
            <person name="Riley R."/>
            <person name="Savchenko A."/>
            <person name="Shiryaev A."/>
            <person name="Soop K."/>
            <person name="Spirin V."/>
            <person name="Szebenyi C."/>
            <person name="Tomsovsky M."/>
            <person name="Tulloss R.E."/>
            <person name="Uehling J."/>
            <person name="Grigoriev I.V."/>
            <person name="Vagvolgyi C."/>
            <person name="Papp T."/>
            <person name="Martin F.M."/>
            <person name="Miettinen O."/>
            <person name="Hibbett D.S."/>
            <person name="Nagy L.G."/>
        </authorList>
    </citation>
    <scope>NUCLEOTIDE SEQUENCE [LARGE SCALE GENOMIC DNA]</scope>
    <source>
        <strain evidence="7 8">CBS 166.37</strain>
    </source>
</reference>
<keyword evidence="8" id="KW-1185">Reference proteome</keyword>
<dbReference type="PANTHER" id="PTHR15549">
    <property type="entry name" value="PAIRED IMMUNOGLOBULIN-LIKE TYPE 2 RECEPTOR"/>
    <property type="match status" value="1"/>
</dbReference>
<evidence type="ECO:0000256" key="2">
    <source>
        <dbReference type="ARBA" id="ARBA00022692"/>
    </source>
</evidence>
<gene>
    <name evidence="7" type="ORF">BDQ12DRAFT_740198</name>
</gene>
<evidence type="ECO:0000256" key="1">
    <source>
        <dbReference type="ARBA" id="ARBA00004167"/>
    </source>
</evidence>
<feature type="region of interest" description="Disordered" evidence="5">
    <location>
        <begin position="415"/>
        <end position="467"/>
    </location>
</feature>
<dbReference type="PANTHER" id="PTHR15549:SF30">
    <property type="entry name" value="MID2 DOMAIN-CONTAINING PROTEIN"/>
    <property type="match status" value="1"/>
</dbReference>
<evidence type="ECO:0000313" key="8">
    <source>
        <dbReference type="Proteomes" id="UP000308652"/>
    </source>
</evidence>
<keyword evidence="4 6" id="KW-0472">Membrane</keyword>
<comment type="subcellular location">
    <subcellularLocation>
        <location evidence="1">Membrane</location>
        <topology evidence="1">Single-pass membrane protein</topology>
    </subcellularLocation>
</comment>
<dbReference type="InterPro" id="IPR051694">
    <property type="entry name" value="Immunoregulatory_rcpt-like"/>
</dbReference>
<dbReference type="GO" id="GO:0071944">
    <property type="term" value="C:cell periphery"/>
    <property type="evidence" value="ECO:0007669"/>
    <property type="project" value="UniProtKB-ARBA"/>
</dbReference>
<feature type="region of interest" description="Disordered" evidence="5">
    <location>
        <begin position="278"/>
        <end position="304"/>
    </location>
</feature>
<evidence type="ECO:0000256" key="5">
    <source>
        <dbReference type="SAM" id="MobiDB-lite"/>
    </source>
</evidence>
<dbReference type="Gene3D" id="2.60.120.260">
    <property type="entry name" value="Galactose-binding domain-like"/>
    <property type="match status" value="1"/>
</dbReference>
<dbReference type="Proteomes" id="UP000308652">
    <property type="component" value="Unassembled WGS sequence"/>
</dbReference>
<accession>A0A5C3LGM5</accession>
<sequence>MSVGHAPRRVVVDDTDKNINYVGDGWFQDHGSMDSLGNFGPTYQHTLHGTKSNASLSYSFSGSDIQVYGTTAIHNNSGVLDPWFECFIDGIRIDNSSYAFVENNWVLCHAPKSFMDGKHELTVNITSAGTTFWLDDLDYVPSPDVPLNTATILISESDPAIVYDDQWQALGDSSRMTTKTGGSMTFNFTGKSISWVAFIPTELPHTSSSATYSIDGGPPSTFILNGLPQQSATIYNQIFFTTPDLTPGPHNITVTNRGNGSTTPLAIDYLLVTNASMSDTSNHDPSSTGSDPSQSSSTAQSDHGPPIGAIVGGVVGGLVLTAVLLGLLFFWRRRRRQDNDLANRHAERVQPFNPGGAILEPFYVSPQQTTQVSPMRQASLALRSGHALQPSFGESSTGFAITDFTSSTPPALYPQYGETRKHNSPPSAPLQNSISVSTAKVAQHHDSGIRLPHNEDMVDVPPHYTVS</sequence>
<feature type="compositionally biased region" description="Basic and acidic residues" evidence="5">
    <location>
        <begin position="443"/>
        <end position="456"/>
    </location>
</feature>
<evidence type="ECO:0000313" key="7">
    <source>
        <dbReference type="EMBL" id="TFK31056.1"/>
    </source>
</evidence>
<name>A0A5C3LGM5_9AGAR</name>
<organism evidence="7 8">
    <name type="scientific">Crucibulum laeve</name>
    <dbReference type="NCBI Taxonomy" id="68775"/>
    <lineage>
        <taxon>Eukaryota</taxon>
        <taxon>Fungi</taxon>
        <taxon>Dikarya</taxon>
        <taxon>Basidiomycota</taxon>
        <taxon>Agaricomycotina</taxon>
        <taxon>Agaricomycetes</taxon>
        <taxon>Agaricomycetidae</taxon>
        <taxon>Agaricales</taxon>
        <taxon>Agaricineae</taxon>
        <taxon>Nidulariaceae</taxon>
        <taxon>Crucibulum</taxon>
    </lineage>
</organism>
<evidence type="ECO:0000256" key="3">
    <source>
        <dbReference type="ARBA" id="ARBA00022989"/>
    </source>
</evidence>
<proteinExistence type="predicted"/>
<keyword evidence="3 6" id="KW-1133">Transmembrane helix</keyword>
<dbReference type="EMBL" id="ML213976">
    <property type="protein sequence ID" value="TFK31056.1"/>
    <property type="molecule type" value="Genomic_DNA"/>
</dbReference>
<dbReference type="STRING" id="68775.A0A5C3LGM5"/>
<keyword evidence="2 6" id="KW-0812">Transmembrane</keyword>
<protein>
    <recommendedName>
        <fullName evidence="9">Transmembrane protein</fullName>
    </recommendedName>
</protein>
<dbReference type="GO" id="GO:0016020">
    <property type="term" value="C:membrane"/>
    <property type="evidence" value="ECO:0007669"/>
    <property type="project" value="UniProtKB-SubCell"/>
</dbReference>
<feature type="compositionally biased region" description="Low complexity" evidence="5">
    <location>
        <begin position="284"/>
        <end position="301"/>
    </location>
</feature>
<evidence type="ECO:0000256" key="4">
    <source>
        <dbReference type="ARBA" id="ARBA00023136"/>
    </source>
</evidence>